<gene>
    <name evidence="1" type="ORF">L6452_19182</name>
</gene>
<sequence length="253" mass="27281">MSGKIGSLDQANKVQLQMGYSMLAGKHFDYAGAIFDDLMSKIERPERDTKIPYVRFISAILHFFLIEKYTTKGDCNFSKVGPRVLEVKPAENEVSLQTLRLRLSSTSSTLVVTSMIHSLAIPTTTTPLKRQSSALPGFSKKAKKTKESTPSLKEPKVVSQQTTLDDFVGCSSTSATTTTIPVTKIAISPPVIHPTPPVSQTVEVITIITSASPSILITYPSISLVPNPSFLQQPASVAANTGPVVVQTSQPFS</sequence>
<name>A0ACB9B897_ARCLA</name>
<evidence type="ECO:0000313" key="1">
    <source>
        <dbReference type="EMBL" id="KAI3718318.1"/>
    </source>
</evidence>
<organism evidence="1 2">
    <name type="scientific">Arctium lappa</name>
    <name type="common">Greater burdock</name>
    <name type="synonym">Lappa major</name>
    <dbReference type="NCBI Taxonomy" id="4217"/>
    <lineage>
        <taxon>Eukaryota</taxon>
        <taxon>Viridiplantae</taxon>
        <taxon>Streptophyta</taxon>
        <taxon>Embryophyta</taxon>
        <taxon>Tracheophyta</taxon>
        <taxon>Spermatophyta</taxon>
        <taxon>Magnoliopsida</taxon>
        <taxon>eudicotyledons</taxon>
        <taxon>Gunneridae</taxon>
        <taxon>Pentapetalae</taxon>
        <taxon>asterids</taxon>
        <taxon>campanulids</taxon>
        <taxon>Asterales</taxon>
        <taxon>Asteraceae</taxon>
        <taxon>Carduoideae</taxon>
        <taxon>Cardueae</taxon>
        <taxon>Arctiinae</taxon>
        <taxon>Arctium</taxon>
    </lineage>
</organism>
<reference evidence="2" key="1">
    <citation type="journal article" date="2022" name="Mol. Ecol. Resour.">
        <title>The genomes of chicory, endive, great burdock and yacon provide insights into Asteraceae palaeo-polyploidization history and plant inulin production.</title>
        <authorList>
            <person name="Fan W."/>
            <person name="Wang S."/>
            <person name="Wang H."/>
            <person name="Wang A."/>
            <person name="Jiang F."/>
            <person name="Liu H."/>
            <person name="Zhao H."/>
            <person name="Xu D."/>
            <person name="Zhang Y."/>
        </authorList>
    </citation>
    <scope>NUCLEOTIDE SEQUENCE [LARGE SCALE GENOMIC DNA]</scope>
    <source>
        <strain evidence="2">cv. Niubang</strain>
    </source>
</reference>
<reference evidence="1 2" key="2">
    <citation type="journal article" date="2022" name="Mol. Ecol. Resour.">
        <title>The genomes of chicory, endive, great burdock and yacon provide insights into Asteraceae paleo-polyploidization history and plant inulin production.</title>
        <authorList>
            <person name="Fan W."/>
            <person name="Wang S."/>
            <person name="Wang H."/>
            <person name="Wang A."/>
            <person name="Jiang F."/>
            <person name="Liu H."/>
            <person name="Zhao H."/>
            <person name="Xu D."/>
            <person name="Zhang Y."/>
        </authorList>
    </citation>
    <scope>NUCLEOTIDE SEQUENCE [LARGE SCALE GENOMIC DNA]</scope>
    <source>
        <strain evidence="2">cv. Niubang</strain>
    </source>
</reference>
<accession>A0ACB9B897</accession>
<dbReference type="EMBL" id="CM042052">
    <property type="protein sequence ID" value="KAI3718318.1"/>
    <property type="molecule type" value="Genomic_DNA"/>
</dbReference>
<proteinExistence type="predicted"/>
<comment type="caution">
    <text evidence="1">The sequence shown here is derived from an EMBL/GenBank/DDBJ whole genome shotgun (WGS) entry which is preliminary data.</text>
</comment>
<protein>
    <submittedName>
        <fullName evidence="1">Uncharacterized protein</fullName>
    </submittedName>
</protein>
<evidence type="ECO:0000313" key="2">
    <source>
        <dbReference type="Proteomes" id="UP001055879"/>
    </source>
</evidence>
<keyword evidence="2" id="KW-1185">Reference proteome</keyword>
<dbReference type="Proteomes" id="UP001055879">
    <property type="component" value="Linkage Group LG06"/>
</dbReference>